<dbReference type="CDD" id="cd00303">
    <property type="entry name" value="retropepsin_like"/>
    <property type="match status" value="1"/>
</dbReference>
<dbReference type="EMBL" id="JACAZF010000004">
    <property type="protein sequence ID" value="KAF7306228.1"/>
    <property type="molecule type" value="Genomic_DNA"/>
</dbReference>
<reference evidence="1" key="1">
    <citation type="submission" date="2020-05" db="EMBL/GenBank/DDBJ databases">
        <title>Mycena genomes resolve the evolution of fungal bioluminescence.</title>
        <authorList>
            <person name="Tsai I.J."/>
        </authorList>
    </citation>
    <scope>NUCLEOTIDE SEQUENCE</scope>
    <source>
        <strain evidence="1">171206Taipei</strain>
    </source>
</reference>
<comment type="caution">
    <text evidence="1">The sequence shown here is derived from an EMBL/GenBank/DDBJ whole genome shotgun (WGS) entry which is preliminary data.</text>
</comment>
<dbReference type="OrthoDB" id="5596707at2759"/>
<sequence length="206" mass="22354">MDAPITLTQRELLSLSPEVRAQVRDATTSRRVVPNANDKAAAAAKPVQQLFADDLPASNALLDTLEEQKRRDSQNTAFFDSMPATFVQSAQRELPPNAFVVPDPFETFYAAGEMPKDLVVSLESSAIRSILPIVDNRLRIESILDGGSQIIAMSDAVCHELGLVYDPTIVLQMQSANGSVNPSLGLARNVPFGIGDITLYLQISMI</sequence>
<proteinExistence type="predicted"/>
<accession>A0A8H6W944</accession>
<protein>
    <submittedName>
        <fullName evidence="1">Uncharacterized protein</fullName>
    </submittedName>
</protein>
<dbReference type="AlphaFoldDB" id="A0A8H6W944"/>
<dbReference type="Proteomes" id="UP000636479">
    <property type="component" value="Unassembled WGS sequence"/>
</dbReference>
<organism evidence="1 2">
    <name type="scientific">Mycena indigotica</name>
    <dbReference type="NCBI Taxonomy" id="2126181"/>
    <lineage>
        <taxon>Eukaryota</taxon>
        <taxon>Fungi</taxon>
        <taxon>Dikarya</taxon>
        <taxon>Basidiomycota</taxon>
        <taxon>Agaricomycotina</taxon>
        <taxon>Agaricomycetes</taxon>
        <taxon>Agaricomycetidae</taxon>
        <taxon>Agaricales</taxon>
        <taxon>Marasmiineae</taxon>
        <taxon>Mycenaceae</taxon>
        <taxon>Mycena</taxon>
    </lineage>
</organism>
<evidence type="ECO:0000313" key="1">
    <source>
        <dbReference type="EMBL" id="KAF7306228.1"/>
    </source>
</evidence>
<keyword evidence="2" id="KW-1185">Reference proteome</keyword>
<evidence type="ECO:0000313" key="2">
    <source>
        <dbReference type="Proteomes" id="UP000636479"/>
    </source>
</evidence>
<name>A0A8H6W944_9AGAR</name>
<dbReference type="GeneID" id="59343471"/>
<dbReference type="RefSeq" id="XP_037221247.1">
    <property type="nucleotide sequence ID" value="XM_037360955.1"/>
</dbReference>
<gene>
    <name evidence="1" type="ORF">MIND_00413400</name>
</gene>